<protein>
    <submittedName>
        <fullName evidence="2">Uncharacterized protein</fullName>
    </submittedName>
</protein>
<proteinExistence type="predicted"/>
<sequence>MKQTYRKYLIVAGISLVSVVALVIFWKLLVNFNIINLNQIAPKSYTRSGGSYSVALVFLVPLLATITLLLGLTWRKN</sequence>
<evidence type="ECO:0000313" key="3">
    <source>
        <dbReference type="Proteomes" id="UP000824063"/>
    </source>
</evidence>
<accession>A0A9D2JK40</accession>
<name>A0A9D2JK40_9ENTE</name>
<evidence type="ECO:0000313" key="2">
    <source>
        <dbReference type="EMBL" id="HIZ54450.1"/>
    </source>
</evidence>
<dbReference type="AlphaFoldDB" id="A0A9D2JK40"/>
<feature type="transmembrane region" description="Helical" evidence="1">
    <location>
        <begin position="49"/>
        <end position="72"/>
    </location>
</feature>
<feature type="transmembrane region" description="Helical" evidence="1">
    <location>
        <begin position="7"/>
        <end position="29"/>
    </location>
</feature>
<organism evidence="2 3">
    <name type="scientific">Candidatus Enterococcus avicola</name>
    <dbReference type="NCBI Taxonomy" id="2838561"/>
    <lineage>
        <taxon>Bacteria</taxon>
        <taxon>Bacillati</taxon>
        <taxon>Bacillota</taxon>
        <taxon>Bacilli</taxon>
        <taxon>Lactobacillales</taxon>
        <taxon>Enterococcaceae</taxon>
        <taxon>Enterococcus</taxon>
    </lineage>
</organism>
<dbReference type="EMBL" id="DXBN01000254">
    <property type="protein sequence ID" value="HIZ54450.1"/>
    <property type="molecule type" value="Genomic_DNA"/>
</dbReference>
<gene>
    <name evidence="2" type="ORF">IAA20_10980</name>
</gene>
<reference evidence="2" key="2">
    <citation type="submission" date="2021-04" db="EMBL/GenBank/DDBJ databases">
        <authorList>
            <person name="Gilroy R."/>
        </authorList>
    </citation>
    <scope>NUCLEOTIDE SEQUENCE</scope>
    <source>
        <strain evidence="2">CHK172-16539</strain>
    </source>
</reference>
<comment type="caution">
    <text evidence="2">The sequence shown here is derived from an EMBL/GenBank/DDBJ whole genome shotgun (WGS) entry which is preliminary data.</text>
</comment>
<dbReference type="Proteomes" id="UP000824063">
    <property type="component" value="Unassembled WGS sequence"/>
</dbReference>
<keyword evidence="1" id="KW-0812">Transmembrane</keyword>
<evidence type="ECO:0000256" key="1">
    <source>
        <dbReference type="SAM" id="Phobius"/>
    </source>
</evidence>
<keyword evidence="1" id="KW-0472">Membrane</keyword>
<keyword evidence="1" id="KW-1133">Transmembrane helix</keyword>
<reference evidence="2" key="1">
    <citation type="journal article" date="2021" name="PeerJ">
        <title>Extensive microbial diversity within the chicken gut microbiome revealed by metagenomics and culture.</title>
        <authorList>
            <person name="Gilroy R."/>
            <person name="Ravi A."/>
            <person name="Getino M."/>
            <person name="Pursley I."/>
            <person name="Horton D.L."/>
            <person name="Alikhan N.F."/>
            <person name="Baker D."/>
            <person name="Gharbi K."/>
            <person name="Hall N."/>
            <person name="Watson M."/>
            <person name="Adriaenssens E.M."/>
            <person name="Foster-Nyarko E."/>
            <person name="Jarju S."/>
            <person name="Secka A."/>
            <person name="Antonio M."/>
            <person name="Oren A."/>
            <person name="Chaudhuri R.R."/>
            <person name="La Ragione R."/>
            <person name="Hildebrand F."/>
            <person name="Pallen M.J."/>
        </authorList>
    </citation>
    <scope>NUCLEOTIDE SEQUENCE</scope>
    <source>
        <strain evidence="2">CHK172-16539</strain>
    </source>
</reference>